<keyword evidence="1" id="KW-1185">Reference proteome</keyword>
<dbReference type="Pfam" id="PF00378">
    <property type="entry name" value="ECH_1"/>
    <property type="match status" value="1"/>
</dbReference>
<protein>
    <submittedName>
        <fullName evidence="2">Enoyl-CoA delta isomerase 1, mitochondrial-like</fullName>
    </submittedName>
</protein>
<name>A0ABM1JFJ0_POLDO</name>
<dbReference type="RefSeq" id="XP_015191228.1">
    <property type="nucleotide sequence ID" value="XM_015335742.1"/>
</dbReference>
<evidence type="ECO:0000313" key="2">
    <source>
        <dbReference type="RefSeq" id="XP_015191228.1"/>
    </source>
</evidence>
<proteinExistence type="predicted"/>
<dbReference type="InterPro" id="IPR029045">
    <property type="entry name" value="ClpP/crotonase-like_dom_sf"/>
</dbReference>
<evidence type="ECO:0000313" key="1">
    <source>
        <dbReference type="Proteomes" id="UP000694924"/>
    </source>
</evidence>
<dbReference type="PANTHER" id="PTHR11941">
    <property type="entry name" value="ENOYL-COA HYDRATASE-RELATED"/>
    <property type="match status" value="1"/>
</dbReference>
<reference evidence="2" key="1">
    <citation type="submission" date="2025-08" db="UniProtKB">
        <authorList>
            <consortium name="RefSeq"/>
        </authorList>
    </citation>
    <scope>IDENTIFICATION</scope>
    <source>
        <tissue evidence="2">Whole body</tissue>
    </source>
</reference>
<sequence>MFALRRFLINKQFARNYASGKKLLEITQDESTGVQIISMAKPPVNTLNLELLEELKSSLVEAQKSNYKGIILSSSLPTVFSGGLDIMEMYKPDMERFTNFWRTLQDMWMILYGLEIPVAAAINGASPAGGCLLAISCEYRAFVDGKHTIGLNETQLGIIPPQWFVDPYVAILGEKRAERAMMKGTLFRPNEALNIGLVDELVSDKAEAIQKCLKYISSYDNISKLARNKIKLKLRGKSISWLQKNREFELNEIKQFIQLPNVQKGLHLYVQALKQKKN</sequence>
<dbReference type="PANTHER" id="PTHR11941:SF45">
    <property type="entry name" value="ENOYL-COA DELTA ISOMERASE 1, MITOCHONDRIAL"/>
    <property type="match status" value="1"/>
</dbReference>
<dbReference type="GeneID" id="107074371"/>
<dbReference type="Proteomes" id="UP000694924">
    <property type="component" value="Unplaced"/>
</dbReference>
<dbReference type="SUPFAM" id="SSF52096">
    <property type="entry name" value="ClpP/crotonase"/>
    <property type="match status" value="1"/>
</dbReference>
<gene>
    <name evidence="2" type="primary">LOC107074371</name>
</gene>
<accession>A0ABM1JFJ0</accession>
<dbReference type="Gene3D" id="6.10.250.170">
    <property type="match status" value="1"/>
</dbReference>
<organism evidence="1 2">
    <name type="scientific">Polistes dominula</name>
    <name type="common">European paper wasp</name>
    <name type="synonym">Vespa dominula</name>
    <dbReference type="NCBI Taxonomy" id="743375"/>
    <lineage>
        <taxon>Eukaryota</taxon>
        <taxon>Metazoa</taxon>
        <taxon>Ecdysozoa</taxon>
        <taxon>Arthropoda</taxon>
        <taxon>Hexapoda</taxon>
        <taxon>Insecta</taxon>
        <taxon>Pterygota</taxon>
        <taxon>Neoptera</taxon>
        <taxon>Endopterygota</taxon>
        <taxon>Hymenoptera</taxon>
        <taxon>Apocrita</taxon>
        <taxon>Aculeata</taxon>
        <taxon>Vespoidea</taxon>
        <taxon>Vespidae</taxon>
        <taxon>Polistinae</taxon>
        <taxon>Polistini</taxon>
        <taxon>Polistes</taxon>
    </lineage>
</organism>
<dbReference type="InterPro" id="IPR001753">
    <property type="entry name" value="Enoyl-CoA_hydra/iso"/>
</dbReference>
<dbReference type="Gene3D" id="3.90.226.10">
    <property type="entry name" value="2-enoyl-CoA Hydratase, Chain A, domain 1"/>
    <property type="match status" value="1"/>
</dbReference>
<dbReference type="CDD" id="cd06558">
    <property type="entry name" value="crotonase-like"/>
    <property type="match status" value="1"/>
</dbReference>